<proteinExistence type="predicted"/>
<dbReference type="AlphaFoldDB" id="A0A931IZM9"/>
<accession>A0A931IZM9</accession>
<dbReference type="SUPFAM" id="SSF53474">
    <property type="entry name" value="alpha/beta-Hydrolases"/>
    <property type="match status" value="1"/>
</dbReference>
<dbReference type="InterPro" id="IPR000073">
    <property type="entry name" value="AB_hydrolase_1"/>
</dbReference>
<feature type="domain" description="AB hydrolase-1" evidence="1">
    <location>
        <begin position="26"/>
        <end position="259"/>
    </location>
</feature>
<dbReference type="RefSeq" id="WP_198109267.1">
    <property type="nucleotide sequence ID" value="NZ_JAEDAK010000001.1"/>
</dbReference>
<dbReference type="PANTHER" id="PTHR43194:SF2">
    <property type="entry name" value="PEROXISOMAL MEMBRANE PROTEIN LPX1"/>
    <property type="match status" value="1"/>
</dbReference>
<dbReference type="PANTHER" id="PTHR43194">
    <property type="entry name" value="HYDROLASE ALPHA/BETA FOLD FAMILY"/>
    <property type="match status" value="1"/>
</dbReference>
<gene>
    <name evidence="2" type="ORF">I7X39_01995</name>
</gene>
<name>A0A931IZM9_9BURK</name>
<dbReference type="Gene3D" id="3.40.50.1820">
    <property type="entry name" value="alpha/beta hydrolase"/>
    <property type="match status" value="1"/>
</dbReference>
<evidence type="ECO:0000313" key="2">
    <source>
        <dbReference type="EMBL" id="MBH9575666.1"/>
    </source>
</evidence>
<reference evidence="2" key="1">
    <citation type="submission" date="2020-12" db="EMBL/GenBank/DDBJ databases">
        <title>The genome sequence of Inhella sp. 1Y17.</title>
        <authorList>
            <person name="Liu Y."/>
        </authorList>
    </citation>
    <scope>NUCLEOTIDE SEQUENCE</scope>
    <source>
        <strain evidence="2">1Y17</strain>
    </source>
</reference>
<keyword evidence="3" id="KW-1185">Reference proteome</keyword>
<keyword evidence="2" id="KW-0378">Hydrolase</keyword>
<protein>
    <submittedName>
        <fullName evidence="2">Alpha/beta hydrolase</fullName>
    </submittedName>
</protein>
<comment type="caution">
    <text evidence="2">The sequence shown here is derived from an EMBL/GenBank/DDBJ whole genome shotgun (WGS) entry which is preliminary data.</text>
</comment>
<evidence type="ECO:0000313" key="3">
    <source>
        <dbReference type="Proteomes" id="UP000613266"/>
    </source>
</evidence>
<sequence length="267" mass="27793">MELTVQNRRVYAYTGGKTFDPALPCIVFLHGALHDHSVFTLLARSFAHRGFAVLALDLLAHGRSEGPPLATMAEAGAWALGCLDAAGVSKAAWVGHSMGSLIALEAAAQAPERAWHLALLGTAAPMAVSDALLQTAATEPVAAMRMVNTFSHSGIAAKPAYPGPGAWLHGANQALMERTQAGWPGSNLFLQDFQLCNGYTGALAAAAKVACPSTVVMGKLDQMTPARAAQPLVEALKARTASLPCGHALMQEDPEGLREALAAALRP</sequence>
<dbReference type="PRINTS" id="PR00111">
    <property type="entry name" value="ABHYDROLASE"/>
</dbReference>
<dbReference type="InterPro" id="IPR029058">
    <property type="entry name" value="AB_hydrolase_fold"/>
</dbReference>
<dbReference type="Proteomes" id="UP000613266">
    <property type="component" value="Unassembled WGS sequence"/>
</dbReference>
<evidence type="ECO:0000259" key="1">
    <source>
        <dbReference type="Pfam" id="PF12697"/>
    </source>
</evidence>
<organism evidence="2 3">
    <name type="scientific">Inhella proteolytica</name>
    <dbReference type="NCBI Taxonomy" id="2795029"/>
    <lineage>
        <taxon>Bacteria</taxon>
        <taxon>Pseudomonadati</taxon>
        <taxon>Pseudomonadota</taxon>
        <taxon>Betaproteobacteria</taxon>
        <taxon>Burkholderiales</taxon>
        <taxon>Sphaerotilaceae</taxon>
        <taxon>Inhella</taxon>
    </lineage>
</organism>
<dbReference type="GO" id="GO:0016787">
    <property type="term" value="F:hydrolase activity"/>
    <property type="evidence" value="ECO:0007669"/>
    <property type="project" value="UniProtKB-KW"/>
</dbReference>
<dbReference type="EMBL" id="JAEDAK010000001">
    <property type="protein sequence ID" value="MBH9575666.1"/>
    <property type="molecule type" value="Genomic_DNA"/>
</dbReference>
<dbReference type="Pfam" id="PF12697">
    <property type="entry name" value="Abhydrolase_6"/>
    <property type="match status" value="1"/>
</dbReference>
<dbReference type="InterPro" id="IPR050228">
    <property type="entry name" value="Carboxylesterase_BioH"/>
</dbReference>